<evidence type="ECO:0000313" key="2">
    <source>
        <dbReference type="EMBL" id="UUI64418.1"/>
    </source>
</evidence>
<dbReference type="Pfam" id="PF00583">
    <property type="entry name" value="Acetyltransf_1"/>
    <property type="match status" value="1"/>
</dbReference>
<keyword evidence="2" id="KW-0808">Transferase</keyword>
<dbReference type="GO" id="GO:0016746">
    <property type="term" value="F:acyltransferase activity"/>
    <property type="evidence" value="ECO:0007669"/>
    <property type="project" value="UniProtKB-KW"/>
</dbReference>
<protein>
    <submittedName>
        <fullName evidence="2">GNAT family N-acetyltransferase</fullName>
        <ecNumber evidence="2">2.3.1.-</ecNumber>
    </submittedName>
</protein>
<dbReference type="Gene3D" id="3.40.630.30">
    <property type="match status" value="1"/>
</dbReference>
<reference evidence="2 3" key="1">
    <citation type="submission" date="2022-07" db="EMBL/GenBank/DDBJ databases">
        <title>Novel species in genus cellulomonas.</title>
        <authorList>
            <person name="Ye L."/>
        </authorList>
    </citation>
    <scope>NUCLEOTIDE SEQUENCE [LARGE SCALE GENOMIC DNA]</scope>
    <source>
        <strain evidence="3">zg-Y908</strain>
    </source>
</reference>
<dbReference type="SUPFAM" id="SSF55729">
    <property type="entry name" value="Acyl-CoA N-acyltransferases (Nat)"/>
    <property type="match status" value="1"/>
</dbReference>
<sequence>MSLRFAPATQDVFDDVVEMLGPRRRPDAAACWCLTYRLGAPTAARLDAHERRARVFELCGRTPAPGVLAYDGPDVVGWAGVALRSQVAELDDETVYPRVDGADPWAVFCLRTRAGRRRRGLGQQLLEGAVTFARDNGADVVEAYPLDTDRKVDAIFTYPGLRSMFERAGFVKVADTRSTVGGARRVVMRLPPA</sequence>
<evidence type="ECO:0000313" key="3">
    <source>
        <dbReference type="Proteomes" id="UP001317322"/>
    </source>
</evidence>
<dbReference type="PROSITE" id="PS51186">
    <property type="entry name" value="GNAT"/>
    <property type="match status" value="1"/>
</dbReference>
<dbReference type="Proteomes" id="UP001317322">
    <property type="component" value="Chromosome"/>
</dbReference>
<accession>A0ABY5K7P1</accession>
<name>A0ABY5K7P1_9CELL</name>
<gene>
    <name evidence="2" type="ORF">NP075_15015</name>
</gene>
<dbReference type="RefSeq" id="WP_227565193.1">
    <property type="nucleotide sequence ID" value="NZ_CP101989.1"/>
</dbReference>
<dbReference type="InterPro" id="IPR000182">
    <property type="entry name" value="GNAT_dom"/>
</dbReference>
<organism evidence="2 3">
    <name type="scientific">Cellulomonas wangsupingiae</name>
    <dbReference type="NCBI Taxonomy" id="2968085"/>
    <lineage>
        <taxon>Bacteria</taxon>
        <taxon>Bacillati</taxon>
        <taxon>Actinomycetota</taxon>
        <taxon>Actinomycetes</taxon>
        <taxon>Micrococcales</taxon>
        <taxon>Cellulomonadaceae</taxon>
        <taxon>Cellulomonas</taxon>
    </lineage>
</organism>
<keyword evidence="3" id="KW-1185">Reference proteome</keyword>
<feature type="domain" description="N-acetyltransferase" evidence="1">
    <location>
        <begin position="3"/>
        <end position="193"/>
    </location>
</feature>
<dbReference type="InterPro" id="IPR016181">
    <property type="entry name" value="Acyl_CoA_acyltransferase"/>
</dbReference>
<proteinExistence type="predicted"/>
<dbReference type="EMBL" id="CP101989">
    <property type="protein sequence ID" value="UUI64418.1"/>
    <property type="molecule type" value="Genomic_DNA"/>
</dbReference>
<dbReference type="EC" id="2.3.1.-" evidence="2"/>
<keyword evidence="2" id="KW-0012">Acyltransferase</keyword>
<evidence type="ECO:0000259" key="1">
    <source>
        <dbReference type="PROSITE" id="PS51186"/>
    </source>
</evidence>